<gene>
    <name evidence="2" type="ORF">EVAR_67649_1</name>
</gene>
<dbReference type="EMBL" id="BGZK01001656">
    <property type="protein sequence ID" value="GBP84050.1"/>
    <property type="molecule type" value="Genomic_DNA"/>
</dbReference>
<name>A0A4C1Z8M7_EUMVA</name>
<evidence type="ECO:0000313" key="3">
    <source>
        <dbReference type="Proteomes" id="UP000299102"/>
    </source>
</evidence>
<sequence length="102" mass="11522">MSIKDSSEKRKGWSKRRVMGAIDWRNSEVVDIDSDFHPESILGLIPDFNFDKVHYSNSDSDSNDESEADVVDTKTDSAADVGSDNDLELKRFSVLILHTLIF</sequence>
<comment type="caution">
    <text evidence="2">The sequence shown here is derived from an EMBL/GenBank/DDBJ whole genome shotgun (WGS) entry which is preliminary data.</text>
</comment>
<reference evidence="2 3" key="1">
    <citation type="journal article" date="2019" name="Commun. Biol.">
        <title>The bagworm genome reveals a unique fibroin gene that provides high tensile strength.</title>
        <authorList>
            <person name="Kono N."/>
            <person name="Nakamura H."/>
            <person name="Ohtoshi R."/>
            <person name="Tomita M."/>
            <person name="Numata K."/>
            <person name="Arakawa K."/>
        </authorList>
    </citation>
    <scope>NUCLEOTIDE SEQUENCE [LARGE SCALE GENOMIC DNA]</scope>
</reference>
<feature type="region of interest" description="Disordered" evidence="1">
    <location>
        <begin position="56"/>
        <end position="82"/>
    </location>
</feature>
<evidence type="ECO:0000256" key="1">
    <source>
        <dbReference type="SAM" id="MobiDB-lite"/>
    </source>
</evidence>
<accession>A0A4C1Z8M7</accession>
<dbReference type="AlphaFoldDB" id="A0A4C1Z8M7"/>
<evidence type="ECO:0000313" key="2">
    <source>
        <dbReference type="EMBL" id="GBP84050.1"/>
    </source>
</evidence>
<protein>
    <submittedName>
        <fullName evidence="2">Uncharacterized protein</fullName>
    </submittedName>
</protein>
<proteinExistence type="predicted"/>
<keyword evidence="3" id="KW-1185">Reference proteome</keyword>
<organism evidence="2 3">
    <name type="scientific">Eumeta variegata</name>
    <name type="common">Bagworm moth</name>
    <name type="synonym">Eumeta japonica</name>
    <dbReference type="NCBI Taxonomy" id="151549"/>
    <lineage>
        <taxon>Eukaryota</taxon>
        <taxon>Metazoa</taxon>
        <taxon>Ecdysozoa</taxon>
        <taxon>Arthropoda</taxon>
        <taxon>Hexapoda</taxon>
        <taxon>Insecta</taxon>
        <taxon>Pterygota</taxon>
        <taxon>Neoptera</taxon>
        <taxon>Endopterygota</taxon>
        <taxon>Lepidoptera</taxon>
        <taxon>Glossata</taxon>
        <taxon>Ditrysia</taxon>
        <taxon>Tineoidea</taxon>
        <taxon>Psychidae</taxon>
        <taxon>Oiketicinae</taxon>
        <taxon>Eumeta</taxon>
    </lineage>
</organism>
<dbReference type="Proteomes" id="UP000299102">
    <property type="component" value="Unassembled WGS sequence"/>
</dbReference>
<feature type="compositionally biased region" description="Acidic residues" evidence="1">
    <location>
        <begin position="61"/>
        <end position="70"/>
    </location>
</feature>